<dbReference type="Gene3D" id="1.10.260.40">
    <property type="entry name" value="lambda repressor-like DNA-binding domains"/>
    <property type="match status" value="1"/>
</dbReference>
<evidence type="ECO:0000313" key="3">
    <source>
        <dbReference type="EMBL" id="KGJ51201.1"/>
    </source>
</evidence>
<organism evidence="3 4">
    <name type="scientific">Clostridium innocuum</name>
    <dbReference type="NCBI Taxonomy" id="1522"/>
    <lineage>
        <taxon>Bacteria</taxon>
        <taxon>Bacillati</taxon>
        <taxon>Bacillota</taxon>
        <taxon>Clostridia</taxon>
        <taxon>Eubacteriales</taxon>
        <taxon>Clostridiaceae</taxon>
        <taxon>Clostridium</taxon>
    </lineage>
</organism>
<comment type="caution">
    <text evidence="3">The sequence shown here is derived from an EMBL/GenBank/DDBJ whole genome shotgun (WGS) entry which is preliminary data.</text>
</comment>
<dbReference type="AlphaFoldDB" id="A0A099I0R6"/>
<accession>A0A099I0R6</accession>
<evidence type="ECO:0000256" key="1">
    <source>
        <dbReference type="SAM" id="Phobius"/>
    </source>
</evidence>
<feature type="transmembrane region" description="Helical" evidence="1">
    <location>
        <begin position="60"/>
        <end position="78"/>
    </location>
</feature>
<proteinExistence type="predicted"/>
<protein>
    <recommendedName>
        <fullName evidence="2">HTH cro/C1-type domain-containing protein</fullName>
    </recommendedName>
</protein>
<reference evidence="3 4" key="1">
    <citation type="submission" date="2014-08" db="EMBL/GenBank/DDBJ databases">
        <title>Clostridium innocuum, an unnegligible vancomycin-resistant pathogen causing extra-intestinal infections.</title>
        <authorList>
            <person name="Feng Y."/>
            <person name="Chiu C.-H."/>
        </authorList>
    </citation>
    <scope>NUCLEOTIDE SEQUENCE [LARGE SCALE GENOMIC DNA]</scope>
    <source>
        <strain evidence="3 4">AN88</strain>
    </source>
</reference>
<dbReference type="InterPro" id="IPR001387">
    <property type="entry name" value="Cro/C1-type_HTH"/>
</dbReference>
<dbReference type="Proteomes" id="UP000030008">
    <property type="component" value="Unassembled WGS sequence"/>
</dbReference>
<dbReference type="EMBL" id="JQIF01000133">
    <property type="protein sequence ID" value="KGJ51201.1"/>
    <property type="molecule type" value="Genomic_DNA"/>
</dbReference>
<keyword evidence="1" id="KW-0472">Membrane</keyword>
<gene>
    <name evidence="3" type="ORF">CIAN88_22010</name>
</gene>
<dbReference type="GO" id="GO:0003677">
    <property type="term" value="F:DNA binding"/>
    <property type="evidence" value="ECO:0007669"/>
    <property type="project" value="InterPro"/>
</dbReference>
<evidence type="ECO:0000313" key="4">
    <source>
        <dbReference type="Proteomes" id="UP000030008"/>
    </source>
</evidence>
<feature type="transmembrane region" description="Helical" evidence="1">
    <location>
        <begin position="90"/>
        <end position="108"/>
    </location>
</feature>
<dbReference type="PROSITE" id="PS50943">
    <property type="entry name" value="HTH_CROC1"/>
    <property type="match status" value="1"/>
</dbReference>
<evidence type="ECO:0000259" key="2">
    <source>
        <dbReference type="PROSITE" id="PS50943"/>
    </source>
</evidence>
<dbReference type="RefSeq" id="WP_044908287.1">
    <property type="nucleotide sequence ID" value="NZ_JQIF01000133.1"/>
</dbReference>
<feature type="domain" description="HTH cro/C1-type" evidence="2">
    <location>
        <begin position="9"/>
        <end position="34"/>
    </location>
</feature>
<keyword evidence="1" id="KW-1133">Transmembrane helix</keyword>
<sequence>MHQRRTERENGSAYPELDKLMLICELFHCTLDDLLKGDMKENSGVSRDTYETHELTKTKGITVGIGCILAGICAYCFLKPSMDNEDVLNIVFLIFAIIGILILVFFGMKDTAFKRRYPQIPQNIYTAYELDGFHRKFNSIVVASIGII</sequence>
<dbReference type="InterPro" id="IPR010982">
    <property type="entry name" value="Lambda_DNA-bd_dom_sf"/>
</dbReference>
<name>A0A099I0R6_CLOIN</name>
<keyword evidence="1" id="KW-0812">Transmembrane</keyword>